<dbReference type="RefSeq" id="WP_046499181.1">
    <property type="nucleotide sequence ID" value="NZ_CP011133.1"/>
</dbReference>
<dbReference type="HOGENOM" id="CLU_1472729_0_0_6"/>
<name>A0A0F6U107_CITAM</name>
<keyword evidence="1" id="KW-0238">DNA-binding</keyword>
<dbReference type="SUPFAM" id="SSF46785">
    <property type="entry name" value="Winged helix' DNA-binding domain"/>
    <property type="match status" value="1"/>
</dbReference>
<gene>
    <name evidence="1" type="ORF">F384_27065</name>
</gene>
<dbReference type="KEGG" id="cama:F384_27065"/>
<dbReference type="EMBL" id="CP011133">
    <property type="protein sequence ID" value="AKE62211.1"/>
    <property type="molecule type" value="Genomic_DNA"/>
</dbReference>
<sequence>MTEDKDDNASGDVQNPPKANAHLERLFAFIVTEIKEQGAAPSYEQICNSLGYSKGLVSRRIRQLHDQGRIIIDGDRKSMTLRIAKGQGHDDIAELPDMTSDRKAILTYVQKYMNRNGGRGPSVHAIGKALGFSNNKARRHVDYLDEAEKVRYSPHLNEVIVINQGDYVKISQLNDELPHPAEDKP</sequence>
<geneLocation type="plasmid" evidence="1">
    <name>unnamed</name>
</geneLocation>
<dbReference type="OrthoDB" id="6625678at2"/>
<dbReference type="InterPro" id="IPR036390">
    <property type="entry name" value="WH_DNA-bd_sf"/>
</dbReference>
<dbReference type="InterPro" id="IPR036388">
    <property type="entry name" value="WH-like_DNA-bd_sf"/>
</dbReference>
<dbReference type="Proteomes" id="UP000034085">
    <property type="component" value="Plasmid"/>
</dbReference>
<dbReference type="Gene3D" id="1.10.10.10">
    <property type="entry name" value="Winged helix-like DNA-binding domain superfamily/Winged helix DNA-binding domain"/>
    <property type="match status" value="2"/>
</dbReference>
<organism evidence="1 2">
    <name type="scientific">Citrobacter amalonaticus Y19</name>
    <dbReference type="NCBI Taxonomy" id="1261127"/>
    <lineage>
        <taxon>Bacteria</taxon>
        <taxon>Pseudomonadati</taxon>
        <taxon>Pseudomonadota</taxon>
        <taxon>Gammaproteobacteria</taxon>
        <taxon>Enterobacterales</taxon>
        <taxon>Enterobacteriaceae</taxon>
        <taxon>Citrobacter</taxon>
    </lineage>
</organism>
<dbReference type="GO" id="GO:0003677">
    <property type="term" value="F:DNA binding"/>
    <property type="evidence" value="ECO:0007669"/>
    <property type="project" value="UniProtKB-KW"/>
</dbReference>
<reference evidence="1 2" key="1">
    <citation type="submission" date="2015-03" db="EMBL/GenBank/DDBJ databases">
        <title>Complete genome sequence of Citrobacter amalonaticus Y19.</title>
        <authorList>
            <person name="Park S."/>
        </authorList>
    </citation>
    <scope>NUCLEOTIDE SEQUENCE [LARGE SCALE GENOMIC DNA]</scope>
    <source>
        <strain evidence="1 2">Y19</strain>
        <plasmid evidence="2">Plasmid</plasmid>
    </source>
</reference>
<evidence type="ECO:0000313" key="1">
    <source>
        <dbReference type="EMBL" id="AKE62211.1"/>
    </source>
</evidence>
<evidence type="ECO:0000313" key="2">
    <source>
        <dbReference type="Proteomes" id="UP000034085"/>
    </source>
</evidence>
<accession>A0A0F6U107</accession>
<dbReference type="AlphaFoldDB" id="A0A0F6U107"/>
<proteinExistence type="predicted"/>
<dbReference type="PATRIC" id="fig|1261127.3.peg.5617"/>
<protein>
    <submittedName>
        <fullName evidence="1">DNA-binding protein</fullName>
    </submittedName>
</protein>
<keyword evidence="1" id="KW-0614">Plasmid</keyword>